<dbReference type="InterPro" id="IPR016047">
    <property type="entry name" value="M23ase_b-sheet_dom"/>
</dbReference>
<sequence>MTASATTTPIAVRGTDGKTHLAYELTLVNESPLPANLTGVSVQDASDGRTLLKLTGTALTSHFRPSGSPADAPATSTLSPGRQGRVWIDATVPGGVSLPLRLRHSLSVTYPKAVSVIPRKVTESVAPTTVPDRHPVALRSPLAGPGWLDGNGCCAQVTPHRGASSPLNGTARFAERFAIDFVRLDSKQRLSTGPSDRVHSYPYYGVPVRAAADGEIVSVVDDLPNATPGQAPANLPLNDYAGNHVVERLPTGEYVLYAHLAPGSVKHRVEAGQKVKAGTQIGELGNSGNTTAPHLHFQVMNGPDPLASDGLPFVFASMSLRGTLSTSVDDVLGGKPAKITPPAHGHTSANNEMPLYLSVVDFPAQP</sequence>
<name>A0A7W9PS33_9ACTN</name>
<dbReference type="AlphaFoldDB" id="A0A7W9PS33"/>
<gene>
    <name evidence="2" type="ORF">FHS34_002325</name>
</gene>
<dbReference type="PANTHER" id="PTHR21666:SF270">
    <property type="entry name" value="MUREIN HYDROLASE ACTIVATOR ENVC"/>
    <property type="match status" value="1"/>
</dbReference>
<dbReference type="SUPFAM" id="SSF51261">
    <property type="entry name" value="Duplicated hybrid motif"/>
    <property type="match status" value="1"/>
</dbReference>
<dbReference type="Proteomes" id="UP000585836">
    <property type="component" value="Unassembled WGS sequence"/>
</dbReference>
<dbReference type="GO" id="GO:0004222">
    <property type="term" value="F:metalloendopeptidase activity"/>
    <property type="evidence" value="ECO:0007669"/>
    <property type="project" value="TreeGrafter"/>
</dbReference>
<evidence type="ECO:0000259" key="1">
    <source>
        <dbReference type="Pfam" id="PF01551"/>
    </source>
</evidence>
<keyword evidence="3" id="KW-1185">Reference proteome</keyword>
<evidence type="ECO:0000313" key="2">
    <source>
        <dbReference type="EMBL" id="MBB5926869.1"/>
    </source>
</evidence>
<feature type="domain" description="M23ase beta-sheet core" evidence="1">
    <location>
        <begin position="204"/>
        <end position="303"/>
    </location>
</feature>
<dbReference type="Pfam" id="PF01551">
    <property type="entry name" value="Peptidase_M23"/>
    <property type="match status" value="1"/>
</dbReference>
<dbReference type="InterPro" id="IPR050570">
    <property type="entry name" value="Cell_wall_metabolism_enzyme"/>
</dbReference>
<reference evidence="2 3" key="1">
    <citation type="submission" date="2020-08" db="EMBL/GenBank/DDBJ databases">
        <title>Genomic Encyclopedia of Type Strains, Phase III (KMG-III): the genomes of soil and plant-associated and newly described type strains.</title>
        <authorList>
            <person name="Whitman W."/>
        </authorList>
    </citation>
    <scope>NUCLEOTIDE SEQUENCE [LARGE SCALE GENOMIC DNA]</scope>
    <source>
        <strain evidence="2 3">CECT 3313</strain>
    </source>
</reference>
<dbReference type="EMBL" id="JACHJK010000003">
    <property type="protein sequence ID" value="MBB5926869.1"/>
    <property type="molecule type" value="Genomic_DNA"/>
</dbReference>
<dbReference type="InterPro" id="IPR011055">
    <property type="entry name" value="Dup_hybrid_motif"/>
</dbReference>
<evidence type="ECO:0000313" key="3">
    <source>
        <dbReference type="Proteomes" id="UP000585836"/>
    </source>
</evidence>
<proteinExistence type="predicted"/>
<dbReference type="Gene3D" id="2.70.70.10">
    <property type="entry name" value="Glucose Permease (Domain IIA)"/>
    <property type="match status" value="1"/>
</dbReference>
<dbReference type="PANTHER" id="PTHR21666">
    <property type="entry name" value="PEPTIDASE-RELATED"/>
    <property type="match status" value="1"/>
</dbReference>
<keyword evidence="2" id="KW-0378">Hydrolase</keyword>
<dbReference type="RefSeq" id="WP_184963843.1">
    <property type="nucleotide sequence ID" value="NZ_JACHJK010000003.1"/>
</dbReference>
<organism evidence="2 3">
    <name type="scientific">Streptomyces echinatus</name>
    <dbReference type="NCBI Taxonomy" id="67293"/>
    <lineage>
        <taxon>Bacteria</taxon>
        <taxon>Bacillati</taxon>
        <taxon>Actinomycetota</taxon>
        <taxon>Actinomycetes</taxon>
        <taxon>Kitasatosporales</taxon>
        <taxon>Streptomycetaceae</taxon>
        <taxon>Streptomyces</taxon>
    </lineage>
</organism>
<dbReference type="CDD" id="cd12797">
    <property type="entry name" value="M23_peptidase"/>
    <property type="match status" value="1"/>
</dbReference>
<comment type="caution">
    <text evidence="2">The sequence shown here is derived from an EMBL/GenBank/DDBJ whole genome shotgun (WGS) entry which is preliminary data.</text>
</comment>
<accession>A0A7W9PS33</accession>
<protein>
    <submittedName>
        <fullName evidence="2">Murein DD-endopeptidase MepM/ murein hydrolase activator NlpD</fullName>
    </submittedName>
</protein>